<comment type="caution">
    <text evidence="2">The sequence shown here is derived from an EMBL/GenBank/DDBJ whole genome shotgun (WGS) entry which is preliminary data.</text>
</comment>
<proteinExistence type="predicted"/>
<feature type="transmembrane region" description="Helical" evidence="1">
    <location>
        <begin position="47"/>
        <end position="66"/>
    </location>
</feature>
<dbReference type="NCBIfam" id="NF041635">
    <property type="entry name" value="STM3941_fam"/>
    <property type="match status" value="1"/>
</dbReference>
<protein>
    <submittedName>
        <fullName evidence="2">Uncharacterized protein</fullName>
    </submittedName>
</protein>
<feature type="transmembrane region" description="Helical" evidence="1">
    <location>
        <begin position="16"/>
        <end position="35"/>
    </location>
</feature>
<keyword evidence="1" id="KW-1133">Transmembrane helix</keyword>
<keyword evidence="3" id="KW-1185">Reference proteome</keyword>
<keyword evidence="1" id="KW-0812">Transmembrane</keyword>
<name>A0A8H9G3J7_9SPHI</name>
<gene>
    <name evidence="2" type="ORF">GCM10011516_28430</name>
</gene>
<dbReference type="AlphaFoldDB" id="A0A8H9G3J7"/>
<reference evidence="2" key="2">
    <citation type="submission" date="2020-09" db="EMBL/GenBank/DDBJ databases">
        <authorList>
            <person name="Sun Q."/>
            <person name="Zhou Y."/>
        </authorList>
    </citation>
    <scope>NUCLEOTIDE SEQUENCE</scope>
    <source>
        <strain evidence="2">CGMCC 1.15966</strain>
    </source>
</reference>
<evidence type="ECO:0000256" key="1">
    <source>
        <dbReference type="SAM" id="Phobius"/>
    </source>
</evidence>
<reference evidence="2" key="1">
    <citation type="journal article" date="2014" name="Int. J. Syst. Evol. Microbiol.">
        <title>Complete genome sequence of Corynebacterium casei LMG S-19264T (=DSM 44701T), isolated from a smear-ripened cheese.</title>
        <authorList>
            <consortium name="US DOE Joint Genome Institute (JGI-PGF)"/>
            <person name="Walter F."/>
            <person name="Albersmeier A."/>
            <person name="Kalinowski J."/>
            <person name="Ruckert C."/>
        </authorList>
    </citation>
    <scope>NUCLEOTIDE SEQUENCE</scope>
    <source>
        <strain evidence="2">CGMCC 1.15966</strain>
    </source>
</reference>
<dbReference type="EMBL" id="BMKM01000009">
    <property type="protein sequence ID" value="GGE29008.1"/>
    <property type="molecule type" value="Genomic_DNA"/>
</dbReference>
<dbReference type="Proteomes" id="UP000614460">
    <property type="component" value="Unassembled WGS sequence"/>
</dbReference>
<dbReference type="InterPro" id="IPR048136">
    <property type="entry name" value="STM3941-like"/>
</dbReference>
<sequence>METTNFNYSQDKLKKMAFYFLIIGVVGVGFVYYSWFIKTEGLVFGRYSSIFIALLGFGAFIYMKLFGKKSDEIALSIGANGITGNTTPVAKAAGLIEWNDIVNIYNEGKYVDLEIRDPQKYADRMKNFFVRDTFMKTMKGFIRISIAEIDVTNQEIDQTIRKYQRP</sequence>
<accession>A0A8H9G3J7</accession>
<evidence type="ECO:0000313" key="3">
    <source>
        <dbReference type="Proteomes" id="UP000614460"/>
    </source>
</evidence>
<keyword evidence="1" id="KW-0472">Membrane</keyword>
<organism evidence="2 3">
    <name type="scientific">Sphingobacterium cellulitidis</name>
    <dbReference type="NCBI Taxonomy" id="1768011"/>
    <lineage>
        <taxon>Bacteria</taxon>
        <taxon>Pseudomonadati</taxon>
        <taxon>Bacteroidota</taxon>
        <taxon>Sphingobacteriia</taxon>
        <taxon>Sphingobacteriales</taxon>
        <taxon>Sphingobacteriaceae</taxon>
        <taxon>Sphingobacterium</taxon>
    </lineage>
</organism>
<dbReference type="RefSeq" id="WP_182499435.1">
    <property type="nucleotide sequence ID" value="NZ_BMKM01000009.1"/>
</dbReference>
<evidence type="ECO:0000313" key="2">
    <source>
        <dbReference type="EMBL" id="GGE29008.1"/>
    </source>
</evidence>